<protein>
    <submittedName>
        <fullName evidence="2">Uncharacterized protein</fullName>
    </submittedName>
</protein>
<proteinExistence type="predicted"/>
<name>A0A0R3LW46_9BRAD</name>
<dbReference type="STRING" id="1518501.CQ10_25590"/>
<dbReference type="AlphaFoldDB" id="A0A0R3LW46"/>
<dbReference type="EMBL" id="LLXX01000030">
    <property type="protein sequence ID" value="KRR12260.1"/>
    <property type="molecule type" value="Genomic_DNA"/>
</dbReference>
<keyword evidence="1" id="KW-0812">Transmembrane</keyword>
<organism evidence="2 3">
    <name type="scientific">Bradyrhizobium valentinum</name>
    <dbReference type="NCBI Taxonomy" id="1518501"/>
    <lineage>
        <taxon>Bacteria</taxon>
        <taxon>Pseudomonadati</taxon>
        <taxon>Pseudomonadota</taxon>
        <taxon>Alphaproteobacteria</taxon>
        <taxon>Hyphomicrobiales</taxon>
        <taxon>Nitrobacteraceae</taxon>
        <taxon>Bradyrhizobium</taxon>
    </lineage>
</organism>
<comment type="caution">
    <text evidence="2">The sequence shown here is derived from an EMBL/GenBank/DDBJ whole genome shotgun (WGS) entry which is preliminary data.</text>
</comment>
<keyword evidence="1" id="KW-0472">Membrane</keyword>
<dbReference type="Proteomes" id="UP000051913">
    <property type="component" value="Unassembled WGS sequence"/>
</dbReference>
<evidence type="ECO:0000313" key="2">
    <source>
        <dbReference type="EMBL" id="KRR12260.1"/>
    </source>
</evidence>
<accession>A0A0R3LW46</accession>
<feature type="transmembrane region" description="Helical" evidence="1">
    <location>
        <begin position="20"/>
        <end position="38"/>
    </location>
</feature>
<evidence type="ECO:0000256" key="1">
    <source>
        <dbReference type="SAM" id="Phobius"/>
    </source>
</evidence>
<gene>
    <name evidence="2" type="ORF">CP49_24505</name>
</gene>
<evidence type="ECO:0000313" key="3">
    <source>
        <dbReference type="Proteomes" id="UP000051913"/>
    </source>
</evidence>
<feature type="transmembrane region" description="Helical" evidence="1">
    <location>
        <begin position="44"/>
        <end position="62"/>
    </location>
</feature>
<sequence length="72" mass="7696">MSGTDIKSETSTSANSTGIYLAVLQLVFTLGWTTYVIYLPKLCAEVGIAPSYVILILLVVAASRMQRSVAAK</sequence>
<keyword evidence="1" id="KW-1133">Transmembrane helix</keyword>
<keyword evidence="3" id="KW-1185">Reference proteome</keyword>
<reference evidence="2 3" key="1">
    <citation type="submission" date="2014-03" db="EMBL/GenBank/DDBJ databases">
        <title>Bradyrhizobium valentinum sp. nov., isolated from effective nodules of Lupinus mariae-josephae, a lupine endemic of basic-lime soils in Eastern Spain.</title>
        <authorList>
            <person name="Duran D."/>
            <person name="Rey L."/>
            <person name="Navarro A."/>
            <person name="Busquets A."/>
            <person name="Imperial J."/>
            <person name="Ruiz-Argueso T."/>
        </authorList>
    </citation>
    <scope>NUCLEOTIDE SEQUENCE [LARGE SCALE GENOMIC DNA]</scope>
    <source>
        <strain evidence="2 3">LmjM3</strain>
    </source>
</reference>